<reference evidence="3" key="1">
    <citation type="submission" date="2022-11" db="UniProtKB">
        <authorList>
            <consortium name="WormBaseParasite"/>
        </authorList>
    </citation>
    <scope>IDENTIFICATION</scope>
</reference>
<feature type="signal peptide" evidence="1">
    <location>
        <begin position="1"/>
        <end position="21"/>
    </location>
</feature>
<evidence type="ECO:0000313" key="3">
    <source>
        <dbReference type="WBParaSite" id="PSAMB.scaffold8323size6355.g31248.t1"/>
    </source>
</evidence>
<keyword evidence="2" id="KW-1185">Reference proteome</keyword>
<dbReference type="WBParaSite" id="PSAMB.scaffold8323size6355.g31248.t1">
    <property type="protein sequence ID" value="PSAMB.scaffold8323size6355.g31248.t1"/>
    <property type="gene ID" value="PSAMB.scaffold8323size6355.g31248"/>
</dbReference>
<dbReference type="AlphaFoldDB" id="A0A914XHA8"/>
<evidence type="ECO:0000313" key="2">
    <source>
        <dbReference type="Proteomes" id="UP000887566"/>
    </source>
</evidence>
<name>A0A914XHA8_9BILA</name>
<accession>A0A914XHA8</accession>
<dbReference type="Proteomes" id="UP000887566">
    <property type="component" value="Unplaced"/>
</dbReference>
<keyword evidence="1" id="KW-0732">Signal</keyword>
<feature type="chain" id="PRO_5037066173" evidence="1">
    <location>
        <begin position="22"/>
        <end position="173"/>
    </location>
</feature>
<proteinExistence type="predicted"/>
<evidence type="ECO:0000256" key="1">
    <source>
        <dbReference type="SAM" id="SignalP"/>
    </source>
</evidence>
<protein>
    <submittedName>
        <fullName evidence="3">Uncharacterized protein</fullName>
    </submittedName>
</protein>
<sequence>MLFHSVVVSLAMMVCASEALGATFDCTATEREIDDCLYQSEQKTLTQFRSHLKLYNMPKVITILKRLKTNGCFKASVWTNVQAWIKIKTPPKAYIAIYKNLSKAHKKTWRLIANWDYSRGMDEELTEKWGTLASEHNQKVLSLPEDDKKKYDEWFQKYYEACLQHNNDYYSHS</sequence>
<organism evidence="2 3">
    <name type="scientific">Plectus sambesii</name>
    <dbReference type="NCBI Taxonomy" id="2011161"/>
    <lineage>
        <taxon>Eukaryota</taxon>
        <taxon>Metazoa</taxon>
        <taxon>Ecdysozoa</taxon>
        <taxon>Nematoda</taxon>
        <taxon>Chromadorea</taxon>
        <taxon>Plectida</taxon>
        <taxon>Plectina</taxon>
        <taxon>Plectoidea</taxon>
        <taxon>Plectidae</taxon>
        <taxon>Plectus</taxon>
    </lineage>
</organism>